<evidence type="ECO:0000313" key="2">
    <source>
        <dbReference type="EMBL" id="EER18740.1"/>
    </source>
</evidence>
<feature type="signal peptide" evidence="1">
    <location>
        <begin position="1"/>
        <end position="25"/>
    </location>
</feature>
<protein>
    <submittedName>
        <fullName evidence="2">Uncharacterized protein</fullName>
    </submittedName>
</protein>
<evidence type="ECO:0000313" key="3">
    <source>
        <dbReference type="Proteomes" id="UP000007800"/>
    </source>
</evidence>
<dbReference type="OMA" id="EISIDCH"/>
<keyword evidence="1" id="KW-0732">Signal</keyword>
<keyword evidence="3" id="KW-1185">Reference proteome</keyword>
<gene>
    <name evidence="2" type="ORF">Pmar_PMAR006359</name>
</gene>
<dbReference type="GeneID" id="9048983"/>
<reference evidence="2 3" key="1">
    <citation type="submission" date="2008-07" db="EMBL/GenBank/DDBJ databases">
        <authorList>
            <person name="El-Sayed N."/>
            <person name="Caler E."/>
            <person name="Inman J."/>
            <person name="Amedeo P."/>
            <person name="Hass B."/>
            <person name="Wortman J."/>
        </authorList>
    </citation>
    <scope>NUCLEOTIDE SEQUENCE [LARGE SCALE GENOMIC DNA]</scope>
    <source>
        <strain evidence="3">ATCC 50983 / TXsc</strain>
    </source>
</reference>
<accession>C5K9G8</accession>
<dbReference type="OrthoDB" id="434421at2759"/>
<evidence type="ECO:0000256" key="1">
    <source>
        <dbReference type="SAM" id="SignalP"/>
    </source>
</evidence>
<feature type="chain" id="PRO_5002954004" evidence="1">
    <location>
        <begin position="26"/>
        <end position="1612"/>
    </location>
</feature>
<organism evidence="3">
    <name type="scientific">Perkinsus marinus (strain ATCC 50983 / TXsc)</name>
    <dbReference type="NCBI Taxonomy" id="423536"/>
    <lineage>
        <taxon>Eukaryota</taxon>
        <taxon>Sar</taxon>
        <taxon>Alveolata</taxon>
        <taxon>Perkinsozoa</taxon>
        <taxon>Perkinsea</taxon>
        <taxon>Perkinsida</taxon>
        <taxon>Perkinsidae</taxon>
        <taxon>Perkinsus</taxon>
    </lineage>
</organism>
<proteinExistence type="predicted"/>
<dbReference type="Proteomes" id="UP000007800">
    <property type="component" value="Unassembled WGS sequence"/>
</dbReference>
<dbReference type="EMBL" id="GG671513">
    <property type="protein sequence ID" value="EER18740.1"/>
    <property type="molecule type" value="Genomic_DNA"/>
</dbReference>
<dbReference type="RefSeq" id="XP_002786944.1">
    <property type="nucleotide sequence ID" value="XM_002786898.1"/>
</dbReference>
<sequence length="1612" mass="177963">MHSILTGSIRSTLFVFGSLIFVTEGVQRGSSTQDRAADALADQCTGIVIKGRHLTKSHLSKAMSTRDYPYTLWTIGEARGTFTKHSCEQVKSSPRRNKELQYEVHTKCDGLPTTLYFNDEEAAVDFAVRWGHLQTYEVDPAVLRDGWVSKNPFARFAVFKKKLTAAHVNFDRSWRPVERYLKIGSKTYVYCEEVSSGPSSRGDKWKLRVTCTKENSKKTRTFDIEFKNKDSATSFATIWGAYTTEVPIPARMIKDSTIQAAEVLVSPATGRARKRVIRLGDKKPRICRGVADVLYKGDAADVVVECDKQLLTIPFGAYQRAEKFAAVWGGFKKVDADIVEKCSRMEIAGHPDDIVRATSDVVALGRKIAAGRLETNDGSMLRCARVSEPVSYEGGIGKYVVKTKCQGRTTKIICDDEDAAWRFSAQWSHFRAGVSTNLGLVSASKRVDVHHNGKRLPFTLVTANIESHVTSQNVRMRWLGLRYAGTSTKDDLDLSRQWFVCSRVKNIRETDGGEFHVVTTCGLSIRNRVPTPEHSDNEVDIVFTKRDEAYDFAMQWGQYNPVNARGVGVMYATEPVVDLVAAGFYRDTFSGKLTGRVFTTRDTNFECGAISALEQQTNGDVHIRTKCSAERRKEYLPSADTTLAMKRAEAAVKWAVKWGDVANPEIHMSSAMVSGASANVEGQVTGTVSIAKLVYAPTGVLHSRVIEINDDSDKVFVYNCEGVSSDIAVQGTSYTVKARPRRVLCGTSTVHVTFPSQELGVAFARYFGGMHNANIESDAEFIGSCPSAVIDTGGVHELKHARLREETGTGEVKRILVVRHFQARLSLAEFQPCEVHGEEKELSCSNIVNPPQFDEGVYKISVICESKPVTITCTDSDPAVLLATRWGAYPRPELGVELYPGVCSSARLGNDEGWTVTRQTVIMTGASRSFVVEKAGTSTQVTCDGLQQNPQIGSDGVEISIDCHEGSSGTHKKLELLCSTPFDAIRVCKGPLFEKQDAVVEVGSRVRSACDTVTVSGQSTSMHLTSASIQGTTVVVDVAAADESNAQQFSCTHFFGSPEATDHQTLVLRAQCGEEILNFECKDTAAALQLATFGQIDQPAIALQQGLINSCAEVKQEGISNAFTLSKATYRPSFVKTSGYSFVIGSEQDLKRWLTITLRNDDEPGYEDSDFLLSCNAVGSSPEPLSALDRSADKYKVTVDCESARGTGGNTKVEVLCDDFHNAMQLATVWGSLDSSQPANIELKSLHTHLKAAWLDTTKVEPDTVRMFVARPEGEKDEGSILQASPEAVESSYKCDPNAAHRVYFKQFFYYVTMHCNELSQDKVTLGESHKVTLIANNEEAALTIARAFAKIPVDKVWLDHTLYFAGEEGATMIGDTQAALTEAYVKVFPREYLLDFSGAFQYSCNEASQAPKYTSDNRYEVTLTCGKRDDDDEPEQKDQVVTIAFSTASKAIGFSNAFGGLLYHEVEFDSTILHTVDYISLVPEQHMQREEIYPLKRATVEFDLNGRLTSRRIEFLRADEHYGGGNGKRTYHPVKFECDEELLLDRKADTSGRIIAATVTATCVETYGGFHQQHSDKIKVAMAFRRSPDAAEPFMNWWRGNFKAVDNKEVS</sequence>
<dbReference type="InParanoid" id="C5K9G8"/>
<name>C5K9G8_PERM5</name>